<gene>
    <name evidence="6" type="ORF">GCM10010964_34390</name>
</gene>
<comment type="caution">
    <text evidence="6">The sequence shown here is derived from an EMBL/GenBank/DDBJ whole genome shotgun (WGS) entry which is preliminary data.</text>
</comment>
<dbReference type="InterPro" id="IPR000524">
    <property type="entry name" value="Tscrpt_reg_HTH_GntR"/>
</dbReference>
<dbReference type="Gene3D" id="1.10.10.10">
    <property type="entry name" value="Winged helix-like DNA-binding domain superfamily/Winged helix DNA-binding domain"/>
    <property type="match status" value="1"/>
</dbReference>
<accession>A0A8J2ZE60</accession>
<dbReference type="InterPro" id="IPR036388">
    <property type="entry name" value="WH-like_DNA-bd_sf"/>
</dbReference>
<feature type="compositionally biased region" description="Low complexity" evidence="4">
    <location>
        <begin position="276"/>
        <end position="288"/>
    </location>
</feature>
<feature type="region of interest" description="Disordered" evidence="4">
    <location>
        <begin position="1"/>
        <end position="34"/>
    </location>
</feature>
<dbReference type="GO" id="GO:0003677">
    <property type="term" value="F:DNA binding"/>
    <property type="evidence" value="ECO:0007669"/>
    <property type="project" value="UniProtKB-KW"/>
</dbReference>
<feature type="domain" description="HTH gntR-type" evidence="5">
    <location>
        <begin position="59"/>
        <end position="126"/>
    </location>
</feature>
<keyword evidence="7" id="KW-1185">Reference proteome</keyword>
<sequence length="295" mass="31935">MGATGRSGAEDDRPSRGVLPRGRRAALGSRASSAPAADATLERFQAIVRRTVSKDAERPSLVAEIACVVGAEILEGVRLPGADLNSVELARRFRTSRTPVREALVILEKEGLVEIPPRRRPRVAMLSLTEIREIYQVRAAILGLVAAATGQRATPEEIAELRHIVERMRAAAETGDRDGYYWGNVRFHERFAELSGNRTLQRVLDSLVLRSLRFRRLSLANPERVRRSLADHLRLVSALEDRDLELASALAKANVLGALRALERMLAGGDAGLPGSTGTTAACGGETASPPLRSA</sequence>
<dbReference type="SUPFAM" id="SSF48008">
    <property type="entry name" value="GntR ligand-binding domain-like"/>
    <property type="match status" value="1"/>
</dbReference>
<dbReference type="Pfam" id="PF07729">
    <property type="entry name" value="FCD"/>
    <property type="match status" value="1"/>
</dbReference>
<feature type="compositionally biased region" description="Low complexity" evidence="4">
    <location>
        <begin position="25"/>
        <end position="34"/>
    </location>
</feature>
<protein>
    <submittedName>
        <fullName evidence="6">GntR family transcriptional regulator</fullName>
    </submittedName>
</protein>
<evidence type="ECO:0000313" key="6">
    <source>
        <dbReference type="EMBL" id="GGG44134.1"/>
    </source>
</evidence>
<dbReference type="PROSITE" id="PS50949">
    <property type="entry name" value="HTH_GNTR"/>
    <property type="match status" value="1"/>
</dbReference>
<organism evidence="6 7">
    <name type="scientific">Caldovatus sediminis</name>
    <dbReference type="NCBI Taxonomy" id="2041189"/>
    <lineage>
        <taxon>Bacteria</taxon>
        <taxon>Pseudomonadati</taxon>
        <taxon>Pseudomonadota</taxon>
        <taxon>Alphaproteobacteria</taxon>
        <taxon>Acetobacterales</taxon>
        <taxon>Roseomonadaceae</taxon>
        <taxon>Caldovatus</taxon>
    </lineage>
</organism>
<keyword evidence="1" id="KW-0805">Transcription regulation</keyword>
<dbReference type="EMBL" id="BMKS01000012">
    <property type="protein sequence ID" value="GGG44134.1"/>
    <property type="molecule type" value="Genomic_DNA"/>
</dbReference>
<keyword evidence="2" id="KW-0238">DNA-binding</keyword>
<name>A0A8J2ZE60_9PROT</name>
<dbReference type="Gene3D" id="1.20.120.530">
    <property type="entry name" value="GntR ligand-binding domain-like"/>
    <property type="match status" value="1"/>
</dbReference>
<evidence type="ECO:0000256" key="2">
    <source>
        <dbReference type="ARBA" id="ARBA00023125"/>
    </source>
</evidence>
<dbReference type="InterPro" id="IPR011711">
    <property type="entry name" value="GntR_C"/>
</dbReference>
<dbReference type="Pfam" id="PF00392">
    <property type="entry name" value="GntR"/>
    <property type="match status" value="1"/>
</dbReference>
<proteinExistence type="predicted"/>
<reference evidence="6 7" key="1">
    <citation type="journal article" date="2014" name="Int. J. Syst. Evol. Microbiol.">
        <title>Complete genome sequence of Corynebacterium casei LMG S-19264T (=DSM 44701T), isolated from a smear-ripened cheese.</title>
        <authorList>
            <consortium name="US DOE Joint Genome Institute (JGI-PGF)"/>
            <person name="Walter F."/>
            <person name="Albersmeier A."/>
            <person name="Kalinowski J."/>
            <person name="Ruckert C."/>
        </authorList>
    </citation>
    <scope>NUCLEOTIDE SEQUENCE [LARGE SCALE GENOMIC DNA]</scope>
    <source>
        <strain evidence="6 7">CGMCC 1.16330</strain>
    </source>
</reference>
<dbReference type="SMART" id="SM00895">
    <property type="entry name" value="FCD"/>
    <property type="match status" value="1"/>
</dbReference>
<dbReference type="AlphaFoldDB" id="A0A8J2ZE60"/>
<dbReference type="Proteomes" id="UP000597507">
    <property type="component" value="Unassembled WGS sequence"/>
</dbReference>
<dbReference type="InterPro" id="IPR008920">
    <property type="entry name" value="TF_FadR/GntR_C"/>
</dbReference>
<dbReference type="PANTHER" id="PTHR43537:SF49">
    <property type="entry name" value="TRANSCRIPTIONAL REGULATORY PROTEIN"/>
    <property type="match status" value="1"/>
</dbReference>
<evidence type="ECO:0000259" key="5">
    <source>
        <dbReference type="PROSITE" id="PS50949"/>
    </source>
</evidence>
<dbReference type="GO" id="GO:0003700">
    <property type="term" value="F:DNA-binding transcription factor activity"/>
    <property type="evidence" value="ECO:0007669"/>
    <property type="project" value="InterPro"/>
</dbReference>
<dbReference type="SUPFAM" id="SSF46785">
    <property type="entry name" value="Winged helix' DNA-binding domain"/>
    <property type="match status" value="1"/>
</dbReference>
<keyword evidence="3" id="KW-0804">Transcription</keyword>
<evidence type="ECO:0000256" key="3">
    <source>
        <dbReference type="ARBA" id="ARBA00023163"/>
    </source>
</evidence>
<dbReference type="SMART" id="SM00345">
    <property type="entry name" value="HTH_GNTR"/>
    <property type="match status" value="1"/>
</dbReference>
<feature type="region of interest" description="Disordered" evidence="4">
    <location>
        <begin position="273"/>
        <end position="295"/>
    </location>
</feature>
<evidence type="ECO:0000256" key="1">
    <source>
        <dbReference type="ARBA" id="ARBA00023015"/>
    </source>
</evidence>
<dbReference type="PANTHER" id="PTHR43537">
    <property type="entry name" value="TRANSCRIPTIONAL REGULATOR, GNTR FAMILY"/>
    <property type="match status" value="1"/>
</dbReference>
<evidence type="ECO:0000256" key="4">
    <source>
        <dbReference type="SAM" id="MobiDB-lite"/>
    </source>
</evidence>
<dbReference type="InterPro" id="IPR036390">
    <property type="entry name" value="WH_DNA-bd_sf"/>
</dbReference>
<evidence type="ECO:0000313" key="7">
    <source>
        <dbReference type="Proteomes" id="UP000597507"/>
    </source>
</evidence>